<dbReference type="RefSeq" id="WP_188396066.1">
    <property type="nucleotide sequence ID" value="NZ_BMCG01000003.1"/>
</dbReference>
<gene>
    <name evidence="2" type="ORF">GCM10007205_20100</name>
</gene>
<evidence type="ECO:0000313" key="3">
    <source>
        <dbReference type="Proteomes" id="UP000620266"/>
    </source>
</evidence>
<protein>
    <recommendedName>
        <fullName evidence="1">HipA-like kinase domain-containing protein</fullName>
    </recommendedName>
</protein>
<feature type="domain" description="HipA-like kinase" evidence="1">
    <location>
        <begin position="5"/>
        <end position="242"/>
    </location>
</feature>
<name>A0A8J2UN10_9BURK</name>
<reference evidence="2" key="2">
    <citation type="submission" date="2020-09" db="EMBL/GenBank/DDBJ databases">
        <authorList>
            <person name="Sun Q."/>
            <person name="Sedlacek I."/>
        </authorList>
    </citation>
    <scope>NUCLEOTIDE SEQUENCE</scope>
    <source>
        <strain evidence="2">CCM 7086</strain>
    </source>
</reference>
<dbReference type="EMBL" id="BMCG01000003">
    <property type="protein sequence ID" value="GGC10885.1"/>
    <property type="molecule type" value="Genomic_DNA"/>
</dbReference>
<keyword evidence="3" id="KW-1185">Reference proteome</keyword>
<dbReference type="Proteomes" id="UP000620266">
    <property type="component" value="Unassembled WGS sequence"/>
</dbReference>
<evidence type="ECO:0000313" key="2">
    <source>
        <dbReference type="EMBL" id="GGC10885.1"/>
    </source>
</evidence>
<comment type="caution">
    <text evidence="2">The sequence shown here is derived from an EMBL/GenBank/DDBJ whole genome shotgun (WGS) entry which is preliminary data.</text>
</comment>
<dbReference type="AlphaFoldDB" id="A0A8J2UN10"/>
<evidence type="ECO:0000259" key="1">
    <source>
        <dbReference type="Pfam" id="PF20613"/>
    </source>
</evidence>
<sequence>MPVEIVEVIRRSDQGVTLPFICRGDDDGIYFVKGRGAGRRSLLAEYIGGRLAQAFGLPIADFAIVNVPQELIRASLSSDIADLGAGLAFGSRSHPHVQELLISQVTTLDREMRKDVLVFDWWIHNSDRTLTTRGGNPNLLWDQATEQLVVIDHNTAFESPFDCQAFATNHIFSELLPEVFDDLVEREHYIQRLERAFLTFDVACDSLPEDWWWVDDGVPAPFERVAIRDFLASFNSDFFWSVK</sequence>
<dbReference type="Pfam" id="PF20613">
    <property type="entry name" value="HipA_2"/>
    <property type="match status" value="1"/>
</dbReference>
<dbReference type="InterPro" id="IPR046748">
    <property type="entry name" value="HipA_2"/>
</dbReference>
<reference evidence="2" key="1">
    <citation type="journal article" date="2014" name="Int. J. Syst. Evol. Microbiol.">
        <title>Complete genome sequence of Corynebacterium casei LMG S-19264T (=DSM 44701T), isolated from a smear-ripened cheese.</title>
        <authorList>
            <consortium name="US DOE Joint Genome Institute (JGI-PGF)"/>
            <person name="Walter F."/>
            <person name="Albersmeier A."/>
            <person name="Kalinowski J."/>
            <person name="Ruckert C."/>
        </authorList>
    </citation>
    <scope>NUCLEOTIDE SEQUENCE</scope>
    <source>
        <strain evidence="2">CCM 7086</strain>
    </source>
</reference>
<accession>A0A8J2UN10</accession>
<organism evidence="2 3">
    <name type="scientific">Oxalicibacterium flavum</name>
    <dbReference type="NCBI Taxonomy" id="179467"/>
    <lineage>
        <taxon>Bacteria</taxon>
        <taxon>Pseudomonadati</taxon>
        <taxon>Pseudomonadota</taxon>
        <taxon>Betaproteobacteria</taxon>
        <taxon>Burkholderiales</taxon>
        <taxon>Oxalobacteraceae</taxon>
        <taxon>Oxalicibacterium</taxon>
    </lineage>
</organism>
<proteinExistence type="predicted"/>